<comment type="subcellular location">
    <subcellularLocation>
        <location evidence="1">Membrane</location>
        <topology evidence="1">Multi-pass membrane protein</topology>
    </subcellularLocation>
</comment>
<evidence type="ECO:0000313" key="10">
    <source>
        <dbReference type="EMBL" id="CAJ0880676.1"/>
    </source>
</evidence>
<dbReference type="GO" id="GO:0016020">
    <property type="term" value="C:membrane"/>
    <property type="evidence" value="ECO:0007669"/>
    <property type="project" value="UniProtKB-SubCell"/>
</dbReference>
<dbReference type="PANTHER" id="PTHR12726:SF0">
    <property type="entry name" value="CERAMIDE GLUCOSYLTRANSFERASE"/>
    <property type="match status" value="1"/>
</dbReference>
<dbReference type="InterPro" id="IPR025993">
    <property type="entry name" value="Ceramide_glucosylTrfase"/>
</dbReference>
<dbReference type="SUPFAM" id="SSF53448">
    <property type="entry name" value="Nucleotide-diphospho-sugar transferases"/>
    <property type="match status" value="1"/>
</dbReference>
<dbReference type="GO" id="GO:0008120">
    <property type="term" value="F:ceramide glucosyltransferase activity"/>
    <property type="evidence" value="ECO:0007669"/>
    <property type="project" value="UniProtKB-EC"/>
</dbReference>
<keyword evidence="4 10" id="KW-0328">Glycosyltransferase</keyword>
<evidence type="ECO:0000256" key="2">
    <source>
        <dbReference type="ARBA" id="ARBA00004760"/>
    </source>
</evidence>
<evidence type="ECO:0000256" key="5">
    <source>
        <dbReference type="ARBA" id="ARBA00022679"/>
    </source>
</evidence>
<keyword evidence="8 9" id="KW-0472">Membrane</keyword>
<dbReference type="PANTHER" id="PTHR12726">
    <property type="entry name" value="CERAMIDE GLUCOSYLTRANSFERASE"/>
    <property type="match status" value="1"/>
</dbReference>
<evidence type="ECO:0000256" key="9">
    <source>
        <dbReference type="SAM" id="Phobius"/>
    </source>
</evidence>
<dbReference type="EMBL" id="OY288114">
    <property type="protein sequence ID" value="CAJ0880676.1"/>
    <property type="molecule type" value="Genomic_DNA"/>
</dbReference>
<comment type="pathway">
    <text evidence="3">Sphingolipid metabolism.</text>
</comment>
<proteinExistence type="predicted"/>
<dbReference type="Pfam" id="PF13506">
    <property type="entry name" value="Glyco_transf_21"/>
    <property type="match status" value="1"/>
</dbReference>
<feature type="transmembrane region" description="Helical" evidence="9">
    <location>
        <begin position="12"/>
        <end position="31"/>
    </location>
</feature>
<evidence type="ECO:0000256" key="6">
    <source>
        <dbReference type="ARBA" id="ARBA00022692"/>
    </source>
</evidence>
<keyword evidence="6 9" id="KW-0812">Transmembrane</keyword>
<evidence type="ECO:0000256" key="7">
    <source>
        <dbReference type="ARBA" id="ARBA00022989"/>
    </source>
</evidence>
<name>A0AA48M444_9ZZZZ</name>
<dbReference type="InterPro" id="IPR029044">
    <property type="entry name" value="Nucleotide-diphossugar_trans"/>
</dbReference>
<organism evidence="10">
    <name type="scientific">freshwater sediment metagenome</name>
    <dbReference type="NCBI Taxonomy" id="556182"/>
    <lineage>
        <taxon>unclassified sequences</taxon>
        <taxon>metagenomes</taxon>
        <taxon>ecological metagenomes</taxon>
    </lineage>
</organism>
<feature type="transmembrane region" description="Helical" evidence="9">
    <location>
        <begin position="335"/>
        <end position="355"/>
    </location>
</feature>
<accession>A0AA48M444</accession>
<evidence type="ECO:0000256" key="1">
    <source>
        <dbReference type="ARBA" id="ARBA00004141"/>
    </source>
</evidence>
<feature type="transmembrane region" description="Helical" evidence="9">
    <location>
        <begin position="305"/>
        <end position="323"/>
    </location>
</feature>
<keyword evidence="7 9" id="KW-1133">Transmembrane helix</keyword>
<gene>
    <name evidence="10" type="primary">UGCG</name>
    <name evidence="10" type="ORF">AMST5_03177</name>
</gene>
<evidence type="ECO:0000256" key="4">
    <source>
        <dbReference type="ARBA" id="ARBA00022676"/>
    </source>
</evidence>
<protein>
    <submittedName>
        <fullName evidence="10">Ceramide glucosyltransferase</fullName>
        <ecNumber evidence="10">2.4.1.80</ecNumber>
    </submittedName>
</protein>
<dbReference type="AlphaFoldDB" id="A0AA48M444"/>
<dbReference type="Gene3D" id="3.90.550.10">
    <property type="entry name" value="Spore Coat Polysaccharide Biosynthesis Protein SpsA, Chain A"/>
    <property type="match status" value="1"/>
</dbReference>
<keyword evidence="5 10" id="KW-0808">Transferase</keyword>
<reference evidence="10" key="1">
    <citation type="submission" date="2023-07" db="EMBL/GenBank/DDBJ databases">
        <authorList>
            <person name="Pelsma A.J. K."/>
        </authorList>
    </citation>
    <scope>NUCLEOTIDE SEQUENCE</scope>
</reference>
<evidence type="ECO:0000256" key="8">
    <source>
        <dbReference type="ARBA" id="ARBA00023136"/>
    </source>
</evidence>
<evidence type="ECO:0000256" key="3">
    <source>
        <dbReference type="ARBA" id="ARBA00004991"/>
    </source>
</evidence>
<comment type="pathway">
    <text evidence="2">Lipid metabolism; sphingolipid metabolism.</text>
</comment>
<dbReference type="GO" id="GO:0006679">
    <property type="term" value="P:glucosylceramide biosynthetic process"/>
    <property type="evidence" value="ECO:0007669"/>
    <property type="project" value="TreeGrafter"/>
</dbReference>
<dbReference type="EC" id="2.4.1.80" evidence="10"/>
<sequence>MSVELVLSWAAAVYWVVAMALLVWSVASTILQPRIAARRGTQRDKPPVSLVLPVKLLEEGFERTQESAFAQDYPEFDVTVSAVERDSPAVEKMREIFARYPERPSRVLLSTARFAASPKVDNLFAPFMQARHDVILMKDANVLLEPDALSEHMRQLTDEVGLVCAIPYCARLDNFAAHVEAWIINGPHARMLFLASCLGQGHGVGKIMLFRRSDFLRAGGFDAISHTVGEDNALAKAMRRIGRRPVFSHRPVRQELGSREFGDVYQRQLRWSVIRRNDELLSFLLEPICQAFPAVIAGALAAPLIGWSAFAGFAATFLSWFALETLLSMAKGWQLSLAAPAVFVVREVVMLAVWVNAWMTDRVVWAKDKVHARVAAQPAPPAQEEG</sequence>